<dbReference type="EMBL" id="PYXZ01000004">
    <property type="protein sequence ID" value="PUA81099.1"/>
    <property type="molecule type" value="Genomic_DNA"/>
</dbReference>
<reference evidence="3 4" key="1">
    <citation type="submission" date="2018-03" db="EMBL/GenBank/DDBJ databases">
        <authorList>
            <person name="Keele B.F."/>
        </authorList>
    </citation>
    <scope>NUCLEOTIDE SEQUENCE [LARGE SCALE GENOMIC DNA]</scope>
    <source>
        <strain evidence="3 4">IB-3</strain>
    </source>
</reference>
<sequence>MGSRHGRHPSSGDSHRHRSGDNQTFSSPWRRWSGVHGGVKFYRGAANAARAYVERDRSRADDYYLGEGTGVATRLTATPHVVEHVGELTGDAYEEWVAGIDLESGKPKGRLRKDPNALRFVEVTVNGPKTWSLAAALHPEISAALDAAQDRAAGEIVGWVAQHATTRVGPRDRQVQVPVERIEAAVIRHYTSRAGDPHRHLHLQINARVWASGAWRGLHSVGIRDSIEAINGIGHAAVATDPEFRAVLAQHGYSLNNESGEIQQLAPYVGAFSARTAQIRRNVDRYEAQWRGEHPGEEPGVRLREAWDRRAWARARPDKIVPRDGAELVARWNAELRDLGYRDPDTPVLLDPIRVGWVDRDGAAEWVISQLGAKRSAWNAADIRGHVEVLVAQEGLVAEHTARIELTEDITARALDQCIPLLLRPEVPEHIRAYTSPQVLEVEAEIIQRMARRADRPARPVRLAGRGLVRIDPTQAAVIGPLAGEGQLVVVEGAAGAGKTTALRATQALLASRGHRLVVVTPTLKAAEVAAAETGADGHSAAWLIHQHGWRWDSEGHWIRRPDSTPTSGARLRPGDLLLVDEAGMLDQDTARALLTIADETGARVALMGDRHQLPAVGHGGVLDHAITWAHPSAIVSMDSVHRFTDPDYAALSLRMRTGDYPADVFDELRRRGLIVIHPREVERTAALAETGATGALVIADTRDQVADLNAAIREHQPVGDTADDHVVTTERGERIGLGDRVATRRNDPNLQVANRQTWTVTCIGDDGSLVLHGNRHGHGRDREIPAEYATRFVELAYATTAHGAQGDTVDQAHVAISDTTGAAAAYVAMTRGRHSNTAHLVADNPDEAKQQWIEVFGRDRADLGPAHARRQVVEAIDRYGPNQRRRRAPISPSTARAPARVPGPLGL</sequence>
<name>A0A2R7YYY5_9ACTN</name>
<feature type="region of interest" description="Disordered" evidence="1">
    <location>
        <begin position="1"/>
        <end position="29"/>
    </location>
</feature>
<organism evidence="3 4">
    <name type="scientific">Nocardioides currus</name>
    <dbReference type="NCBI Taxonomy" id="2133958"/>
    <lineage>
        <taxon>Bacteria</taxon>
        <taxon>Bacillati</taxon>
        <taxon>Actinomycetota</taxon>
        <taxon>Actinomycetes</taxon>
        <taxon>Propionibacteriales</taxon>
        <taxon>Nocardioidaceae</taxon>
        <taxon>Nocardioides</taxon>
    </lineage>
</organism>
<evidence type="ECO:0000259" key="2">
    <source>
        <dbReference type="SMART" id="SM00382"/>
    </source>
</evidence>
<feature type="domain" description="AAA+ ATPase" evidence="2">
    <location>
        <begin position="485"/>
        <end position="619"/>
    </location>
</feature>
<dbReference type="InterPro" id="IPR027417">
    <property type="entry name" value="P-loop_NTPase"/>
</dbReference>
<dbReference type="SUPFAM" id="SSF55464">
    <property type="entry name" value="Origin of replication-binding domain, RBD-like"/>
    <property type="match status" value="1"/>
</dbReference>
<keyword evidence="4" id="KW-1185">Reference proteome</keyword>
<dbReference type="Pfam" id="PF08751">
    <property type="entry name" value="TrwC"/>
    <property type="match status" value="1"/>
</dbReference>
<evidence type="ECO:0000313" key="3">
    <source>
        <dbReference type="EMBL" id="PUA81099.1"/>
    </source>
</evidence>
<dbReference type="Proteomes" id="UP000244867">
    <property type="component" value="Unassembled WGS sequence"/>
</dbReference>
<dbReference type="SUPFAM" id="SSF52540">
    <property type="entry name" value="P-loop containing nucleoside triphosphate hydrolases"/>
    <property type="match status" value="2"/>
</dbReference>
<gene>
    <name evidence="3" type="ORF">C7S10_10420</name>
</gene>
<dbReference type="Pfam" id="PF13604">
    <property type="entry name" value="AAA_30"/>
    <property type="match status" value="1"/>
</dbReference>
<evidence type="ECO:0000256" key="1">
    <source>
        <dbReference type="SAM" id="MobiDB-lite"/>
    </source>
</evidence>
<dbReference type="OrthoDB" id="4524286at2"/>
<dbReference type="Gene3D" id="3.40.50.300">
    <property type="entry name" value="P-loop containing nucleotide triphosphate hydrolases"/>
    <property type="match status" value="2"/>
</dbReference>
<dbReference type="NCBIfam" id="NF041492">
    <property type="entry name" value="MobF"/>
    <property type="match status" value="1"/>
</dbReference>
<feature type="region of interest" description="Disordered" evidence="1">
    <location>
        <begin position="878"/>
        <end position="908"/>
    </location>
</feature>
<dbReference type="InterPro" id="IPR003593">
    <property type="entry name" value="AAA+_ATPase"/>
</dbReference>
<dbReference type="SMART" id="SM00382">
    <property type="entry name" value="AAA"/>
    <property type="match status" value="1"/>
</dbReference>
<dbReference type="AlphaFoldDB" id="A0A2R7YYY5"/>
<comment type="caution">
    <text evidence="3">The sequence shown here is derived from an EMBL/GenBank/DDBJ whole genome shotgun (WGS) entry which is preliminary data.</text>
</comment>
<protein>
    <submittedName>
        <fullName evidence="3">AAA family ATPase</fullName>
    </submittedName>
</protein>
<accession>A0A2R7YYY5</accession>
<dbReference type="CDD" id="cd18809">
    <property type="entry name" value="SF1_C_RecD"/>
    <property type="match status" value="1"/>
</dbReference>
<dbReference type="InterPro" id="IPR014862">
    <property type="entry name" value="TrwC"/>
</dbReference>
<evidence type="ECO:0000313" key="4">
    <source>
        <dbReference type="Proteomes" id="UP000244867"/>
    </source>
</evidence>
<proteinExistence type="predicted"/>
<dbReference type="Gene3D" id="2.30.30.940">
    <property type="match status" value="1"/>
</dbReference>